<accession>A0A371FGV2</accession>
<evidence type="ECO:0000313" key="2">
    <source>
        <dbReference type="Proteomes" id="UP000257109"/>
    </source>
</evidence>
<protein>
    <submittedName>
        <fullName evidence="1">Uncharacterized protein</fullName>
    </submittedName>
</protein>
<gene>
    <name evidence="1" type="ORF">CR513_42337</name>
</gene>
<reference evidence="1" key="1">
    <citation type="submission" date="2018-05" db="EMBL/GenBank/DDBJ databases">
        <title>Draft genome of Mucuna pruriens seed.</title>
        <authorList>
            <person name="Nnadi N.E."/>
            <person name="Vos R."/>
            <person name="Hasami M.H."/>
            <person name="Devisetty U.K."/>
            <person name="Aguiy J.C."/>
        </authorList>
    </citation>
    <scope>NUCLEOTIDE SEQUENCE [LARGE SCALE GENOMIC DNA]</scope>
    <source>
        <strain evidence="1">JCA_2017</strain>
    </source>
</reference>
<keyword evidence="2" id="KW-1185">Reference proteome</keyword>
<organism evidence="1 2">
    <name type="scientific">Mucuna pruriens</name>
    <name type="common">Velvet bean</name>
    <name type="synonym">Dolichos pruriens</name>
    <dbReference type="NCBI Taxonomy" id="157652"/>
    <lineage>
        <taxon>Eukaryota</taxon>
        <taxon>Viridiplantae</taxon>
        <taxon>Streptophyta</taxon>
        <taxon>Embryophyta</taxon>
        <taxon>Tracheophyta</taxon>
        <taxon>Spermatophyta</taxon>
        <taxon>Magnoliopsida</taxon>
        <taxon>eudicotyledons</taxon>
        <taxon>Gunneridae</taxon>
        <taxon>Pentapetalae</taxon>
        <taxon>rosids</taxon>
        <taxon>fabids</taxon>
        <taxon>Fabales</taxon>
        <taxon>Fabaceae</taxon>
        <taxon>Papilionoideae</taxon>
        <taxon>50 kb inversion clade</taxon>
        <taxon>NPAAA clade</taxon>
        <taxon>indigoferoid/millettioid clade</taxon>
        <taxon>Phaseoleae</taxon>
        <taxon>Mucuna</taxon>
    </lineage>
</organism>
<sequence length="174" mass="19908">MEMFNLAVKLKSLKLELGGDLIVHLLAIILKRTNDPSINLYLTLCKGMRGRTLTVLQKGRMSKRNKKRMRNLPANFVRNQDTRRNNVLSDDNKVAVDAIETFQLQLKTGFHLHLFKIFVVPSFGQNLISISNLDKFEFSYSFGKIKIITNHNDNAISNINGFLAQSFPIKDRKS</sequence>
<dbReference type="Proteomes" id="UP000257109">
    <property type="component" value="Unassembled WGS sequence"/>
</dbReference>
<dbReference type="EMBL" id="QJKJ01009148">
    <property type="protein sequence ID" value="RDX77522.1"/>
    <property type="molecule type" value="Genomic_DNA"/>
</dbReference>
<name>A0A371FGV2_MUCPR</name>
<proteinExistence type="predicted"/>
<dbReference type="AlphaFoldDB" id="A0A371FGV2"/>
<comment type="caution">
    <text evidence="1">The sequence shown here is derived from an EMBL/GenBank/DDBJ whole genome shotgun (WGS) entry which is preliminary data.</text>
</comment>
<feature type="non-terminal residue" evidence="1">
    <location>
        <position position="1"/>
    </location>
</feature>
<evidence type="ECO:0000313" key="1">
    <source>
        <dbReference type="EMBL" id="RDX77522.1"/>
    </source>
</evidence>